<dbReference type="InterPro" id="IPR028146">
    <property type="entry name" value="PRKCSH_N"/>
</dbReference>
<dbReference type="Gene3D" id="4.10.400.10">
    <property type="entry name" value="Low-density Lipoprotein Receptor"/>
    <property type="match status" value="1"/>
</dbReference>
<dbReference type="AlphaFoldDB" id="A0A067JC22"/>
<dbReference type="InterPro" id="IPR036055">
    <property type="entry name" value="LDL_receptor-like_sf"/>
</dbReference>
<keyword evidence="5" id="KW-1185">Reference proteome</keyword>
<dbReference type="InterPro" id="IPR039794">
    <property type="entry name" value="Gtb1-like"/>
</dbReference>
<accession>A0A067JC22</accession>
<organism evidence="4 5">
    <name type="scientific">Jatropha curcas</name>
    <name type="common">Barbados nut</name>
    <dbReference type="NCBI Taxonomy" id="180498"/>
    <lineage>
        <taxon>Eukaryota</taxon>
        <taxon>Viridiplantae</taxon>
        <taxon>Streptophyta</taxon>
        <taxon>Embryophyta</taxon>
        <taxon>Tracheophyta</taxon>
        <taxon>Spermatophyta</taxon>
        <taxon>Magnoliopsida</taxon>
        <taxon>eudicotyledons</taxon>
        <taxon>Gunneridae</taxon>
        <taxon>Pentapetalae</taxon>
        <taxon>rosids</taxon>
        <taxon>fabids</taxon>
        <taxon>Malpighiales</taxon>
        <taxon>Euphorbiaceae</taxon>
        <taxon>Crotonoideae</taxon>
        <taxon>Jatropheae</taxon>
        <taxon>Jatropha</taxon>
    </lineage>
</organism>
<protein>
    <recommendedName>
        <fullName evidence="3">Glucosidase II beta subunit N-terminal domain-containing protein</fullName>
    </recommendedName>
</protein>
<proteinExistence type="predicted"/>
<dbReference type="Pfam" id="PF12999">
    <property type="entry name" value="PRKCSH-like"/>
    <property type="match status" value="1"/>
</dbReference>
<dbReference type="Proteomes" id="UP000027138">
    <property type="component" value="Unassembled WGS sequence"/>
</dbReference>
<keyword evidence="1" id="KW-1015">Disulfide bond</keyword>
<feature type="domain" description="Glucosidase II beta subunit N-terminal" evidence="3">
    <location>
        <begin position="21"/>
        <end position="120"/>
    </location>
</feature>
<dbReference type="PANTHER" id="PTHR12630">
    <property type="entry name" value="N-LINKED OLIGOSACCHARIDE PROCESSING"/>
    <property type="match status" value="1"/>
</dbReference>
<reference evidence="4 5" key="1">
    <citation type="journal article" date="2014" name="PLoS ONE">
        <title>Global Analysis of Gene Expression Profiles in Physic Nut (Jatropha curcas L.) Seedlings Exposed to Salt Stress.</title>
        <authorList>
            <person name="Zhang L."/>
            <person name="Zhang C."/>
            <person name="Wu P."/>
            <person name="Chen Y."/>
            <person name="Li M."/>
            <person name="Jiang H."/>
            <person name="Wu G."/>
        </authorList>
    </citation>
    <scope>NUCLEOTIDE SEQUENCE [LARGE SCALE GENOMIC DNA]</scope>
    <source>
        <strain evidence="5">cv. GZQX0401</strain>
        <tissue evidence="4">Young leaves</tissue>
    </source>
</reference>
<dbReference type="InterPro" id="IPR002172">
    <property type="entry name" value="LDrepeatLR_classA_rpt"/>
</dbReference>
<dbReference type="EMBL" id="KK916495">
    <property type="protein sequence ID" value="KDP20273.1"/>
    <property type="molecule type" value="Genomic_DNA"/>
</dbReference>
<evidence type="ECO:0000313" key="4">
    <source>
        <dbReference type="EMBL" id="KDP20273.1"/>
    </source>
</evidence>
<evidence type="ECO:0000259" key="3">
    <source>
        <dbReference type="Pfam" id="PF12999"/>
    </source>
</evidence>
<evidence type="ECO:0000256" key="1">
    <source>
        <dbReference type="ARBA" id="ARBA00023157"/>
    </source>
</evidence>
<evidence type="ECO:0000313" key="5">
    <source>
        <dbReference type="Proteomes" id="UP000027138"/>
    </source>
</evidence>
<dbReference type="GO" id="GO:0006491">
    <property type="term" value="P:N-glycan processing"/>
    <property type="evidence" value="ECO:0007669"/>
    <property type="project" value="TreeGrafter"/>
</dbReference>
<dbReference type="PANTHER" id="PTHR12630:SF16">
    <property type="entry name" value="GLUCOSIDASE 2 SUBUNIT BETA"/>
    <property type="match status" value="1"/>
</dbReference>
<evidence type="ECO:0000256" key="2">
    <source>
        <dbReference type="SAM" id="MobiDB-lite"/>
    </source>
</evidence>
<dbReference type="OrthoDB" id="28322at2759"/>
<feature type="region of interest" description="Disordered" evidence="2">
    <location>
        <begin position="158"/>
        <end position="178"/>
    </location>
</feature>
<dbReference type="GO" id="GO:0017177">
    <property type="term" value="C:glucosidase II complex"/>
    <property type="evidence" value="ECO:0007669"/>
    <property type="project" value="TreeGrafter"/>
</dbReference>
<dbReference type="STRING" id="180498.A0A067JC22"/>
<feature type="compositionally biased region" description="Basic and acidic residues" evidence="2">
    <location>
        <begin position="158"/>
        <end position="168"/>
    </location>
</feature>
<gene>
    <name evidence="4" type="ORF">JCGZ_06859</name>
</gene>
<dbReference type="SUPFAM" id="SSF57424">
    <property type="entry name" value="LDL receptor-like module"/>
    <property type="match status" value="1"/>
</dbReference>
<name>A0A067JC22_JATCU</name>
<dbReference type="CDD" id="cd00112">
    <property type="entry name" value="LDLa"/>
    <property type="match status" value="1"/>
</dbReference>
<sequence length="178" mass="20313">MCQFFTPVEVFVDAYNLNFYAGTSACPQGKFYCLNVGHTPTYLPSSRVNDGICDCCDGSDEYDGKVNCSNTCWKAGKVTRDKLQKKIDMYKQGITLRKKEIEQAKQALTKDTTELSKLKHEKKTLEVIFKQLKVQKLQIEKLKETECLEKEKEDKMKLLSEDKDDQKESLSSGDGKID</sequence>